<reference evidence="1 2" key="1">
    <citation type="submission" date="2015-11" db="EMBL/GenBank/DDBJ databases">
        <title>Draft Genome Sequence of the Strain BR 10423 (Rhizobium sp.) isolated from nodules of Mimosa pudica.</title>
        <authorList>
            <person name="Barauna A.C."/>
            <person name="Zilli J.E."/>
            <person name="Simoes-Araujo J.L."/>
            <person name="Reis V.M."/>
            <person name="James E.K."/>
            <person name="Reis F.B.Jr."/>
            <person name="Rouws L.F."/>
            <person name="Passos S.R."/>
            <person name="Gois S.R."/>
        </authorList>
    </citation>
    <scope>NUCLEOTIDE SEQUENCE [LARGE SCALE GENOMIC DNA]</scope>
    <source>
        <strain evidence="1 2">BR10423</strain>
    </source>
</reference>
<keyword evidence="2" id="KW-1185">Reference proteome</keyword>
<sequence length="64" mass="6891">MTVHLGGEMLGRLTGIALLAMAAPIRATAADFTLGNWNIPTLVYPGDPETVFPDDHIPHPARLR</sequence>
<evidence type="ECO:0000313" key="1">
    <source>
        <dbReference type="EMBL" id="KWV48588.1"/>
    </source>
</evidence>
<proteinExistence type="predicted"/>
<name>A0A109JGN3_9HYPH</name>
<dbReference type="EMBL" id="LNCD01000097">
    <property type="protein sequence ID" value="KWV48588.1"/>
    <property type="molecule type" value="Genomic_DNA"/>
</dbReference>
<accession>A0A109JGN3</accession>
<protein>
    <submittedName>
        <fullName evidence="1">Uncharacterized protein</fullName>
    </submittedName>
</protein>
<gene>
    <name evidence="1" type="ORF">AS026_12030</name>
</gene>
<dbReference type="Proteomes" id="UP000068164">
    <property type="component" value="Unassembled WGS sequence"/>
</dbReference>
<comment type="caution">
    <text evidence="1">The sequence shown here is derived from an EMBL/GenBank/DDBJ whole genome shotgun (WGS) entry which is preliminary data.</text>
</comment>
<evidence type="ECO:0000313" key="2">
    <source>
        <dbReference type="Proteomes" id="UP000068164"/>
    </source>
</evidence>
<organism evidence="1 2">
    <name type="scientific">Rhizobium altiplani</name>
    <dbReference type="NCBI Taxonomy" id="1864509"/>
    <lineage>
        <taxon>Bacteria</taxon>
        <taxon>Pseudomonadati</taxon>
        <taxon>Pseudomonadota</taxon>
        <taxon>Alphaproteobacteria</taxon>
        <taxon>Hyphomicrobiales</taxon>
        <taxon>Rhizobiaceae</taxon>
        <taxon>Rhizobium/Agrobacterium group</taxon>
        <taxon>Rhizobium</taxon>
    </lineage>
</organism>
<dbReference type="AlphaFoldDB" id="A0A109JGN3"/>